<reference evidence="1" key="1">
    <citation type="submission" date="2018-05" db="EMBL/GenBank/DDBJ databases">
        <authorList>
            <person name="Lanie J.A."/>
            <person name="Ng W.-L."/>
            <person name="Kazmierczak K.M."/>
            <person name="Andrzejewski T.M."/>
            <person name="Davidsen T.M."/>
            <person name="Wayne K.J."/>
            <person name="Tettelin H."/>
            <person name="Glass J.I."/>
            <person name="Rusch D."/>
            <person name="Podicherti R."/>
            <person name="Tsui H.-C.T."/>
            <person name="Winkler M.E."/>
        </authorList>
    </citation>
    <scope>NUCLEOTIDE SEQUENCE</scope>
</reference>
<organism evidence="1">
    <name type="scientific">marine metagenome</name>
    <dbReference type="NCBI Taxonomy" id="408172"/>
    <lineage>
        <taxon>unclassified sequences</taxon>
        <taxon>metagenomes</taxon>
        <taxon>ecological metagenomes</taxon>
    </lineage>
</organism>
<gene>
    <name evidence="1" type="ORF">METZ01_LOCUS187583</name>
</gene>
<protein>
    <submittedName>
        <fullName evidence="1">Uncharacterized protein</fullName>
    </submittedName>
</protein>
<name>A0A382D9C4_9ZZZZ</name>
<proteinExistence type="predicted"/>
<accession>A0A382D9C4</accession>
<sequence length="31" mass="3591">MKDTNLNLVMTITMNMNNEMIQNIHIVQTGQ</sequence>
<dbReference type="AlphaFoldDB" id="A0A382D9C4"/>
<evidence type="ECO:0000313" key="1">
    <source>
        <dbReference type="EMBL" id="SVB34729.1"/>
    </source>
</evidence>
<dbReference type="EMBL" id="UINC01038149">
    <property type="protein sequence ID" value="SVB34729.1"/>
    <property type="molecule type" value="Genomic_DNA"/>
</dbReference>